<dbReference type="Proteomes" id="UP000825935">
    <property type="component" value="Chromosome 17"/>
</dbReference>
<feature type="region of interest" description="Disordered" evidence="2">
    <location>
        <begin position="501"/>
        <end position="527"/>
    </location>
</feature>
<reference evidence="3" key="1">
    <citation type="submission" date="2021-08" db="EMBL/GenBank/DDBJ databases">
        <title>WGS assembly of Ceratopteris richardii.</title>
        <authorList>
            <person name="Marchant D.B."/>
            <person name="Chen G."/>
            <person name="Jenkins J."/>
            <person name="Shu S."/>
            <person name="Leebens-Mack J."/>
            <person name="Grimwood J."/>
            <person name="Schmutz J."/>
            <person name="Soltis P."/>
            <person name="Soltis D."/>
            <person name="Chen Z.-H."/>
        </authorList>
    </citation>
    <scope>NUCLEOTIDE SEQUENCE</scope>
    <source>
        <strain evidence="3">Whitten #5841</strain>
        <tissue evidence="3">Leaf</tissue>
    </source>
</reference>
<name>A0A8T2SUU4_CERRI</name>
<evidence type="ECO:0000256" key="2">
    <source>
        <dbReference type="SAM" id="MobiDB-lite"/>
    </source>
</evidence>
<proteinExistence type="predicted"/>
<keyword evidence="4" id="KW-1185">Reference proteome</keyword>
<dbReference type="EMBL" id="CM035422">
    <property type="protein sequence ID" value="KAH7372849.1"/>
    <property type="molecule type" value="Genomic_DNA"/>
</dbReference>
<comment type="caution">
    <text evidence="3">The sequence shown here is derived from an EMBL/GenBank/DDBJ whole genome shotgun (WGS) entry which is preliminary data.</text>
</comment>
<feature type="coiled-coil region" evidence="1">
    <location>
        <begin position="101"/>
        <end position="153"/>
    </location>
</feature>
<gene>
    <name evidence="3" type="ORF">KP509_17G024700</name>
</gene>
<accession>A0A8T2SUU4</accession>
<evidence type="ECO:0000313" key="3">
    <source>
        <dbReference type="EMBL" id="KAH7372849.1"/>
    </source>
</evidence>
<dbReference type="AlphaFoldDB" id="A0A8T2SUU4"/>
<feature type="compositionally biased region" description="Basic and acidic residues" evidence="2">
    <location>
        <begin position="640"/>
        <end position="655"/>
    </location>
</feature>
<evidence type="ECO:0000256" key="1">
    <source>
        <dbReference type="SAM" id="Coils"/>
    </source>
</evidence>
<evidence type="ECO:0000313" key="4">
    <source>
        <dbReference type="Proteomes" id="UP000825935"/>
    </source>
</evidence>
<keyword evidence="1" id="KW-0175">Coiled coil</keyword>
<sequence>MPFCQDCRFWEVRRQVSMKKPSPSAAFVSRACPHCFIMVDALRYGWHVSKCRISFKQEAVSSASAKVDEDSQFPYRSTPNEDITNSLGANENEFLGSIAEKQALSDRVKDLELKLEQIEARHRAEKQALVDRIKDLELEMQQRNGKYKDEKQALTYKIKDFELIVNGLEGQLRLLRESERKALGLVEFFCSNSKQEKVYMNEEAEMKTLGSSKQATDLGNGMFTMGISEKMALGLNEFSHCSKEQALDSVRAVDIAQTDNLDNIIEDACYRSRVSENILSNVDGGMKAESFLPLTANKSRRTQTNSDQNFGVSANSPYVPPSMAACDHVRTKDTVDTSFIIGAEGFVDKCAVIGCEDTNNVSAFEVRKCGHLSMDSNGFPAEMQACAMNKGFSNEALQSCKDESHVKRLHGTELNCNSGIHRVIVDDCVTKTDESHADCQGIECPENHPVRTVNICSGNVPDILHTSNRVMDGQNSDKGGWINYQQTHGGIDIPDEIRLGTCEDKPHAEGTHPHSQLSDSENDSHVVKGKSGLHRVILSDSESSGTNIADREEYTGVRRSKRLRTLSAVKSQNKELNAISSRKKICATLSSRSMGTSSSIEGFESEKTVSTHNGRVRNICLPTKRSNTRNNWKGSRTTRLQHDKARCPRYKTRQD</sequence>
<protein>
    <submittedName>
        <fullName evidence="3">Uncharacterized protein</fullName>
    </submittedName>
</protein>
<organism evidence="3 4">
    <name type="scientific">Ceratopteris richardii</name>
    <name type="common">Triangle waterfern</name>
    <dbReference type="NCBI Taxonomy" id="49495"/>
    <lineage>
        <taxon>Eukaryota</taxon>
        <taxon>Viridiplantae</taxon>
        <taxon>Streptophyta</taxon>
        <taxon>Embryophyta</taxon>
        <taxon>Tracheophyta</taxon>
        <taxon>Polypodiopsida</taxon>
        <taxon>Polypodiidae</taxon>
        <taxon>Polypodiales</taxon>
        <taxon>Pteridineae</taxon>
        <taxon>Pteridaceae</taxon>
        <taxon>Parkerioideae</taxon>
        <taxon>Ceratopteris</taxon>
    </lineage>
</organism>
<feature type="compositionally biased region" description="Basic and acidic residues" evidence="2">
    <location>
        <begin position="501"/>
        <end position="512"/>
    </location>
</feature>
<feature type="compositionally biased region" description="Polar residues" evidence="2">
    <location>
        <begin position="624"/>
        <end position="638"/>
    </location>
</feature>
<feature type="region of interest" description="Disordered" evidence="2">
    <location>
        <begin position="624"/>
        <end position="655"/>
    </location>
</feature>